<dbReference type="Pfam" id="PF01494">
    <property type="entry name" value="FAD_binding_3"/>
    <property type="match status" value="1"/>
</dbReference>
<feature type="domain" description="FAD-binding" evidence="1">
    <location>
        <begin position="14"/>
        <end position="322"/>
    </location>
</feature>
<evidence type="ECO:0000313" key="2">
    <source>
        <dbReference type="EMBL" id="BCB26642.1"/>
    </source>
</evidence>
<accession>A0A6F8VCF1</accession>
<dbReference type="Gene3D" id="3.50.50.60">
    <property type="entry name" value="FAD/NAD(P)-binding domain"/>
    <property type="match status" value="1"/>
</dbReference>
<protein>
    <submittedName>
        <fullName evidence="2">Hydroxylase</fullName>
    </submittedName>
</protein>
<dbReference type="SUPFAM" id="SSF51905">
    <property type="entry name" value="FAD/NAD(P)-binding domain"/>
    <property type="match status" value="1"/>
</dbReference>
<proteinExistence type="predicted"/>
<dbReference type="InterPro" id="IPR036188">
    <property type="entry name" value="FAD/NAD-bd_sf"/>
</dbReference>
<dbReference type="PANTHER" id="PTHR43747:SF1">
    <property type="entry name" value="SLR1998 PROTEIN"/>
    <property type="match status" value="1"/>
</dbReference>
<dbReference type="PANTHER" id="PTHR43747">
    <property type="entry name" value="FAD-BINDING PROTEIN"/>
    <property type="match status" value="1"/>
</dbReference>
<dbReference type="EMBL" id="AP022853">
    <property type="protein sequence ID" value="BCB26642.1"/>
    <property type="molecule type" value="Genomic_DNA"/>
</dbReference>
<dbReference type="RefSeq" id="WP_198420449.1">
    <property type="nucleotide sequence ID" value="NZ_AP022853.1"/>
</dbReference>
<dbReference type="Proteomes" id="UP000502260">
    <property type="component" value="Chromosome"/>
</dbReference>
<keyword evidence="3" id="KW-1185">Reference proteome</keyword>
<dbReference type="AlphaFoldDB" id="A0A6F8VCF1"/>
<name>A0A6F8VCF1_9PROT</name>
<evidence type="ECO:0000313" key="3">
    <source>
        <dbReference type="Proteomes" id="UP000502260"/>
    </source>
</evidence>
<dbReference type="GO" id="GO:0071949">
    <property type="term" value="F:FAD binding"/>
    <property type="evidence" value="ECO:0007669"/>
    <property type="project" value="InterPro"/>
</dbReference>
<sequence>MSDMSEQPSPVQTCDVLVIGGGPAGSTAATLLAQKGYRVVLIEKDKFPRFHIGESLLPVNNGLFEQLGVLDEVARIGMVKNAAQFDSMYHGKKQSFYFSQAMNQRYPFSYEVHRAELDQILLDNCRAKGAQVHEETKVTAVDFSDPQSVRVTTRNQDGEGRWQARFLIDASGRDTFLANRFASKQPHPKHASAAIYGHFEGVERLPGTDEGNISLFWFDHGWFWLIPLQNGITSVGMVCWPYYLKTRKTDLDTFFHDTVATCPPLAMRMKDATLTKPVTATGNYSYLSSKMSGDSYLMLGDAFAFVDPIFSSGVLLAMKSAVFGAEAVDAGLRDPARMQSHLQRFEKNVLKGLKGFTWLIFRMTTPVMRELLMNPRNIFGVESAVIAILAGDVHDNPQARSRMRLFKLIYYMRCLATLPQSIRAHYQRRRLIRAEVFEQSW</sequence>
<reference evidence="3" key="1">
    <citation type="submission" date="2020-03" db="EMBL/GenBank/DDBJ databases">
        <title>Complete genome sequence of sulfur-oxidizing bacterium skT11.</title>
        <authorList>
            <person name="Kanda M."/>
            <person name="Kojima H."/>
            <person name="Fukui M."/>
        </authorList>
    </citation>
    <scope>NUCLEOTIDE SEQUENCE [LARGE SCALE GENOMIC DNA]</scope>
    <source>
        <strain evidence="3">skT11</strain>
    </source>
</reference>
<dbReference type="InterPro" id="IPR002938">
    <property type="entry name" value="FAD-bd"/>
</dbReference>
<organism evidence="2 3">
    <name type="scientific">Sulfurimicrobium lacus</name>
    <dbReference type="NCBI Taxonomy" id="2715678"/>
    <lineage>
        <taxon>Bacteria</taxon>
        <taxon>Pseudomonadati</taxon>
        <taxon>Pseudomonadota</taxon>
        <taxon>Betaproteobacteria</taxon>
        <taxon>Nitrosomonadales</taxon>
        <taxon>Sulfuricellaceae</taxon>
        <taxon>Sulfurimicrobium</taxon>
    </lineage>
</organism>
<dbReference type="PRINTS" id="PR00420">
    <property type="entry name" value="RNGMNOXGNASE"/>
</dbReference>
<dbReference type="InterPro" id="IPR050816">
    <property type="entry name" value="Flavin-dep_Halogenase_NPB"/>
</dbReference>
<dbReference type="KEGG" id="slac:SKTS_15280"/>
<evidence type="ECO:0000259" key="1">
    <source>
        <dbReference type="Pfam" id="PF01494"/>
    </source>
</evidence>
<gene>
    <name evidence="2" type="ORF">SKTS_15280</name>
</gene>